<evidence type="ECO:0000256" key="3">
    <source>
        <dbReference type="ARBA" id="ARBA00023163"/>
    </source>
</evidence>
<dbReference type="PROSITE" id="PS01081">
    <property type="entry name" value="HTH_TETR_1"/>
    <property type="match status" value="1"/>
</dbReference>
<evidence type="ECO:0000256" key="1">
    <source>
        <dbReference type="ARBA" id="ARBA00023015"/>
    </source>
</evidence>
<dbReference type="RefSeq" id="WP_112441632.1">
    <property type="nucleotide sequence ID" value="NZ_CBDRHE010000039.1"/>
</dbReference>
<evidence type="ECO:0000256" key="4">
    <source>
        <dbReference type="PROSITE-ProRule" id="PRU00335"/>
    </source>
</evidence>
<evidence type="ECO:0000259" key="5">
    <source>
        <dbReference type="PROSITE" id="PS50977"/>
    </source>
</evidence>
<dbReference type="Gene3D" id="1.10.10.60">
    <property type="entry name" value="Homeodomain-like"/>
    <property type="match status" value="1"/>
</dbReference>
<dbReference type="AlphaFoldDB" id="A0A2Z4JAZ1"/>
<organism evidence="6 7">
    <name type="scientific">Streptomyces cadmiisoli</name>
    <dbReference type="NCBI Taxonomy" id="2184053"/>
    <lineage>
        <taxon>Bacteria</taxon>
        <taxon>Bacillati</taxon>
        <taxon>Actinomycetota</taxon>
        <taxon>Actinomycetes</taxon>
        <taxon>Kitasatosporales</taxon>
        <taxon>Streptomycetaceae</taxon>
        <taxon>Streptomyces</taxon>
        <taxon>Streptomyces aurantiacus group</taxon>
    </lineage>
</organism>
<reference evidence="6 7" key="1">
    <citation type="journal article" date="2019" name="Int. J. Syst. Evol. Microbiol.">
        <title>Streptomyces cadmiisoli sp. nov., a novel actinomycete isolated from cadmium-contaminated soil.</title>
        <authorList>
            <person name="Li K."/>
            <person name="Tang X."/>
            <person name="Zhao J."/>
            <person name="Guo Y."/>
            <person name="Tang Y."/>
            <person name="Gao J."/>
        </authorList>
    </citation>
    <scope>NUCLEOTIDE SEQUENCE [LARGE SCALE GENOMIC DNA]</scope>
    <source>
        <strain evidence="6 7">ZFG47</strain>
    </source>
</reference>
<dbReference type="EMBL" id="CP030073">
    <property type="protein sequence ID" value="AWW41878.1"/>
    <property type="molecule type" value="Genomic_DNA"/>
</dbReference>
<evidence type="ECO:0000313" key="7">
    <source>
        <dbReference type="Proteomes" id="UP000249616"/>
    </source>
</evidence>
<evidence type="ECO:0000256" key="2">
    <source>
        <dbReference type="ARBA" id="ARBA00023125"/>
    </source>
</evidence>
<dbReference type="Pfam" id="PF00440">
    <property type="entry name" value="TetR_N"/>
    <property type="match status" value="1"/>
</dbReference>
<feature type="domain" description="HTH tetR-type" evidence="5">
    <location>
        <begin position="12"/>
        <end position="72"/>
    </location>
</feature>
<keyword evidence="3" id="KW-0804">Transcription</keyword>
<protein>
    <submittedName>
        <fullName evidence="6">Cell wall protein</fullName>
    </submittedName>
</protein>
<dbReference type="PRINTS" id="PR00455">
    <property type="entry name" value="HTHTETR"/>
</dbReference>
<proteinExistence type="predicted"/>
<dbReference type="InterPro" id="IPR009057">
    <property type="entry name" value="Homeodomain-like_sf"/>
</dbReference>
<name>A0A2Z4JAZ1_9ACTN</name>
<dbReference type="SUPFAM" id="SSF46689">
    <property type="entry name" value="Homeodomain-like"/>
    <property type="match status" value="1"/>
</dbReference>
<dbReference type="InterPro" id="IPR023772">
    <property type="entry name" value="DNA-bd_HTH_TetR-type_CS"/>
</dbReference>
<keyword evidence="2 4" id="KW-0238">DNA-binding</keyword>
<keyword evidence="1" id="KW-0805">Transcription regulation</keyword>
<accession>A0A2Z4JAZ1</accession>
<dbReference type="PANTHER" id="PTHR30055">
    <property type="entry name" value="HTH-TYPE TRANSCRIPTIONAL REGULATOR RUTR"/>
    <property type="match status" value="1"/>
</dbReference>
<sequence>MAADGLRERNKNRKREAILRAAHQLFAERGYETATITDIAERAEVSRRTVTLYFPTKLSLALAHLDALETRLDAAISEREPGWSAIDAVEHWLYSELDQPAELNALTERMLTLNPELLAPHKARMAEIVEAGARRLVEETGTPPHDRDARMTAAAAAALCSSLGPEPTRDDIVAVMTFLRAGVEALTSRDD</sequence>
<gene>
    <name evidence="6" type="ORF">DN051_38965</name>
</gene>
<dbReference type="PANTHER" id="PTHR30055:SF234">
    <property type="entry name" value="HTH-TYPE TRANSCRIPTIONAL REGULATOR BETI"/>
    <property type="match status" value="1"/>
</dbReference>
<evidence type="ECO:0000313" key="6">
    <source>
        <dbReference type="EMBL" id="AWW41878.1"/>
    </source>
</evidence>
<dbReference type="InterPro" id="IPR001647">
    <property type="entry name" value="HTH_TetR"/>
</dbReference>
<dbReference type="Gene3D" id="1.10.357.10">
    <property type="entry name" value="Tetracycline Repressor, domain 2"/>
    <property type="match status" value="1"/>
</dbReference>
<dbReference type="KEGG" id="scad:DN051_38965"/>
<keyword evidence="7" id="KW-1185">Reference proteome</keyword>
<dbReference type="GO" id="GO:0003700">
    <property type="term" value="F:DNA-binding transcription factor activity"/>
    <property type="evidence" value="ECO:0007669"/>
    <property type="project" value="TreeGrafter"/>
</dbReference>
<dbReference type="Proteomes" id="UP000249616">
    <property type="component" value="Chromosome"/>
</dbReference>
<dbReference type="PROSITE" id="PS50977">
    <property type="entry name" value="HTH_TETR_2"/>
    <property type="match status" value="1"/>
</dbReference>
<dbReference type="GO" id="GO:0000976">
    <property type="term" value="F:transcription cis-regulatory region binding"/>
    <property type="evidence" value="ECO:0007669"/>
    <property type="project" value="TreeGrafter"/>
</dbReference>
<feature type="DNA-binding region" description="H-T-H motif" evidence="4">
    <location>
        <begin position="35"/>
        <end position="54"/>
    </location>
</feature>
<dbReference type="InterPro" id="IPR050109">
    <property type="entry name" value="HTH-type_TetR-like_transc_reg"/>
</dbReference>